<feature type="region of interest" description="Disordered" evidence="3">
    <location>
        <begin position="536"/>
        <end position="587"/>
    </location>
</feature>
<evidence type="ECO:0000313" key="5">
    <source>
        <dbReference type="EMBL" id="KYQ89638.1"/>
    </source>
</evidence>
<dbReference type="SUPFAM" id="SSF117281">
    <property type="entry name" value="Kelch motif"/>
    <property type="match status" value="1"/>
</dbReference>
<evidence type="ECO:0000259" key="4">
    <source>
        <dbReference type="Pfam" id="PF07808"/>
    </source>
</evidence>
<protein>
    <submittedName>
        <fullName evidence="5">Prespore-specific protein</fullName>
    </submittedName>
</protein>
<feature type="region of interest" description="Disordered" evidence="3">
    <location>
        <begin position="951"/>
        <end position="976"/>
    </location>
</feature>
<reference evidence="5 6" key="1">
    <citation type="submission" date="2015-12" db="EMBL/GenBank/DDBJ databases">
        <title>Dictyostelia acquired genes for synthesis and detection of signals that induce cell-type specialization by lateral gene transfer from prokaryotes.</title>
        <authorList>
            <person name="Gloeckner G."/>
            <person name="Schaap P."/>
        </authorList>
    </citation>
    <scope>NUCLEOTIDE SEQUENCE [LARGE SCALE GENOMIC DNA]</scope>
    <source>
        <strain evidence="5 6">TK</strain>
    </source>
</reference>
<dbReference type="PANTHER" id="PTHR12765">
    <property type="entry name" value="RED PROTEIN IK FACTOR CYTOKINE IK"/>
    <property type="match status" value="1"/>
</dbReference>
<feature type="compositionally biased region" description="Basic and acidic residues" evidence="3">
    <location>
        <begin position="770"/>
        <end position="784"/>
    </location>
</feature>
<feature type="region of interest" description="Disordered" evidence="3">
    <location>
        <begin position="689"/>
        <end position="833"/>
    </location>
</feature>
<dbReference type="EMBL" id="LODT01000039">
    <property type="protein sequence ID" value="KYQ89638.1"/>
    <property type="molecule type" value="Genomic_DNA"/>
</dbReference>
<feature type="compositionally biased region" description="Acidic residues" evidence="3">
    <location>
        <begin position="727"/>
        <end position="740"/>
    </location>
</feature>
<dbReference type="STRING" id="361077.A0A151Z6S5"/>
<comment type="caution">
    <text evidence="5">The sequence shown here is derived from an EMBL/GenBank/DDBJ whole genome shotgun (WGS) entry which is preliminary data.</text>
</comment>
<gene>
    <name evidence="5" type="ORF">DLAC_09603</name>
</gene>
<dbReference type="AlphaFoldDB" id="A0A151Z6S5"/>
<dbReference type="InterPro" id="IPR039896">
    <property type="entry name" value="Red-like"/>
</dbReference>
<evidence type="ECO:0000256" key="2">
    <source>
        <dbReference type="ARBA" id="ARBA00023242"/>
    </source>
</evidence>
<keyword evidence="2" id="KW-0539">Nucleus</keyword>
<evidence type="ECO:0000256" key="1">
    <source>
        <dbReference type="ARBA" id="ARBA00004123"/>
    </source>
</evidence>
<keyword evidence="6" id="KW-1185">Reference proteome</keyword>
<feature type="compositionally biased region" description="Basic and acidic residues" evidence="3">
    <location>
        <begin position="741"/>
        <end position="755"/>
    </location>
</feature>
<sequence length="976" mass="113989">MIKCKGNQHQRGSILFCYTCQQSICSACILPHQSTQHKLMDNEEVFDKILMEPKPFINNLNSQIDNYNQIKIVNQSVFQSEIKDHYNRQMTSIQSHFRDLHDQLHIREIEIKREINSHLEENTEQFSSFISNIDNEISKSNFILNEIQNPTTSHTNSKCSFISQYSNQIFHNISNNTENNYNYNNNNNNNNNNIIDYKIASFKESSSINNSILSIQLQLNRFCRNSKSKEKNIIYRYSSRVGVEKIDLETGKTSLIIDNTREYSPISGGRFLYQCNSNDSTICIFNRLNYWFLDCDSINPRWKIGNLPFDSYDLQSTIYDGKENIYLIGGFLKSGVDNNGETIKKMYKFNVKSELFTCIGELPIDCGLNGLSLDEDGNILIIGGFNYKHKFLNRIYRLNVSNNSLDVVFENTTLFGITLLRNGVYVPKHKSFYILTKDSKFFRLDRNGITYKLKSHSQSRDGFMERFYYDGDNFINLIGHTEKSISRYNIKLNSWSNISSMEKKSNVKKKYSGVDEETKKYQNELREQREYLKSTYRDRAKERRTGNADEENKRFEIVKKSENVDRDDTKDNNEISQDDKQKKVMVTDKPSKKTVECKSDMAKAIYQILSHKDYNTESFYYTKLQRQQNKELFQRGRTLYAFDLDPHFNQLLPSTITNSKDDSVVIKPTMTVRLDSVLLRKLSNYYSPGSQPCEEIQSGGNKDSRNSTSIYSSDEDDNVNIKSKVDEDSDNIYSDVEEYQCDMKPKDRKNSEVKSTKYFKSTSSDEESYDMSKEFKRNEEMDRKEEEDEDNYDIMPPENQDEEDEDNYDIMPPNEDEEDGSYMNDDGDNGQPIKKVLYGVDSVIKSSLKDKNILKMDTSNENLKRKLEEIESDEYLPKQFEFKGFERERGEKTKDLENLMKSVQDDKEYEKSKKLKSDSTDTHKSDIKLHKQMQQINQIFKKKAEETGEKFVNIFGSDSKHSKPKPKPTKPLAGKR</sequence>
<dbReference type="OrthoDB" id="3366823at2759"/>
<dbReference type="InterPro" id="IPR015915">
    <property type="entry name" value="Kelch-typ_b-propeller"/>
</dbReference>
<evidence type="ECO:0000313" key="6">
    <source>
        <dbReference type="Proteomes" id="UP000076078"/>
    </source>
</evidence>
<name>A0A151Z6S5_TIELA</name>
<evidence type="ECO:0000256" key="3">
    <source>
        <dbReference type="SAM" id="MobiDB-lite"/>
    </source>
</evidence>
<accession>A0A151Z6S5</accession>
<dbReference type="InterPro" id="IPR012916">
    <property type="entry name" value="RED_N"/>
</dbReference>
<comment type="subcellular location">
    <subcellularLocation>
        <location evidence="1">Nucleus</location>
    </subcellularLocation>
</comment>
<dbReference type="CDD" id="cd19756">
    <property type="entry name" value="Bbox2"/>
    <property type="match status" value="1"/>
</dbReference>
<dbReference type="SUPFAM" id="SSF57845">
    <property type="entry name" value="B-box zinc-binding domain"/>
    <property type="match status" value="1"/>
</dbReference>
<proteinExistence type="predicted"/>
<feature type="region of interest" description="Disordered" evidence="3">
    <location>
        <begin position="888"/>
        <end position="929"/>
    </location>
</feature>
<dbReference type="InParanoid" id="A0A151Z6S5"/>
<feature type="domain" description="RED-like N-terminal" evidence="4">
    <location>
        <begin position="554"/>
        <end position="687"/>
    </location>
</feature>
<feature type="compositionally biased region" description="Acidic residues" evidence="3">
    <location>
        <begin position="799"/>
        <end position="828"/>
    </location>
</feature>
<feature type="compositionally biased region" description="Basic residues" evidence="3">
    <location>
        <begin position="962"/>
        <end position="976"/>
    </location>
</feature>
<feature type="compositionally biased region" description="Polar residues" evidence="3">
    <location>
        <begin position="698"/>
        <end position="712"/>
    </location>
</feature>
<dbReference type="Pfam" id="PF07808">
    <property type="entry name" value="RED_N"/>
    <property type="match status" value="1"/>
</dbReference>
<dbReference type="GO" id="GO:0005634">
    <property type="term" value="C:nucleus"/>
    <property type="evidence" value="ECO:0007669"/>
    <property type="project" value="UniProtKB-SubCell"/>
</dbReference>
<organism evidence="5 6">
    <name type="scientific">Tieghemostelium lacteum</name>
    <name type="common">Slime mold</name>
    <name type="synonym">Dictyostelium lacteum</name>
    <dbReference type="NCBI Taxonomy" id="361077"/>
    <lineage>
        <taxon>Eukaryota</taxon>
        <taxon>Amoebozoa</taxon>
        <taxon>Evosea</taxon>
        <taxon>Eumycetozoa</taxon>
        <taxon>Dictyostelia</taxon>
        <taxon>Dictyosteliales</taxon>
        <taxon>Raperosteliaceae</taxon>
        <taxon>Tieghemostelium</taxon>
    </lineage>
</organism>
<dbReference type="Gene3D" id="2.120.10.80">
    <property type="entry name" value="Kelch-type beta propeller"/>
    <property type="match status" value="1"/>
</dbReference>
<dbReference type="Proteomes" id="UP000076078">
    <property type="component" value="Unassembled WGS sequence"/>
</dbReference>